<evidence type="ECO:0000313" key="6">
    <source>
        <dbReference type="Proteomes" id="UP000287224"/>
    </source>
</evidence>
<dbReference type="SMART" id="SM00342">
    <property type="entry name" value="HTH_ARAC"/>
    <property type="match status" value="1"/>
</dbReference>
<dbReference type="PANTHER" id="PTHR46796">
    <property type="entry name" value="HTH-TYPE TRANSCRIPTIONAL ACTIVATOR RHAS-RELATED"/>
    <property type="match status" value="1"/>
</dbReference>
<dbReference type="InterPro" id="IPR018060">
    <property type="entry name" value="HTH_AraC"/>
</dbReference>
<dbReference type="EMBL" id="BIFQ01000001">
    <property type="protein sequence ID" value="GCE06713.1"/>
    <property type="molecule type" value="Genomic_DNA"/>
</dbReference>
<dbReference type="PANTHER" id="PTHR46796:SF7">
    <property type="entry name" value="ARAC FAMILY TRANSCRIPTIONAL REGULATOR"/>
    <property type="match status" value="1"/>
</dbReference>
<organism evidence="5 6">
    <name type="scientific">Dictyobacter aurantiacus</name>
    <dbReference type="NCBI Taxonomy" id="1936993"/>
    <lineage>
        <taxon>Bacteria</taxon>
        <taxon>Bacillati</taxon>
        <taxon>Chloroflexota</taxon>
        <taxon>Ktedonobacteria</taxon>
        <taxon>Ktedonobacterales</taxon>
        <taxon>Dictyobacteraceae</taxon>
        <taxon>Dictyobacter</taxon>
    </lineage>
</organism>
<protein>
    <submittedName>
        <fullName evidence="5">AraC family transcriptional regulator</fullName>
    </submittedName>
</protein>
<dbReference type="InterPro" id="IPR050204">
    <property type="entry name" value="AraC_XylS_family_regulators"/>
</dbReference>
<dbReference type="Pfam" id="PF12852">
    <property type="entry name" value="Cupin_6"/>
    <property type="match status" value="1"/>
</dbReference>
<keyword evidence="2" id="KW-0238">DNA-binding</keyword>
<dbReference type="SUPFAM" id="SSF46689">
    <property type="entry name" value="Homeodomain-like"/>
    <property type="match status" value="2"/>
</dbReference>
<evidence type="ECO:0000256" key="2">
    <source>
        <dbReference type="ARBA" id="ARBA00023125"/>
    </source>
</evidence>
<sequence>MEKTMDVLTDVLNALELKGRITARNALVPPWRYNFAASQDMIFHLLSSGGGYLFIEGDPRPLRIEGGGVLLFPFGNAHSICDIPTSPLTNIVQVAYSAQGEYRATPDIDEEAKMIVLCGAFRLERPGAFPLLHSLPKVIHIPAEQGNMAPGFSEIVRLIMRETAGPRLGTEVMLRRLTELLFIHIIRIWVEQQTGVSKRWLAALRDQPISAALGLIHQAPEHGWTVEELAAAVALSRPVFSARFTHLVGEPPIKYLTRWRMHKAIGLLKNDVEVEKIAELLGYESGVAFRKAFKREIGMPPARYRKLEVSYLPDVVNSVS</sequence>
<keyword evidence="6" id="KW-1185">Reference proteome</keyword>
<feature type="domain" description="HTH araC/xylS-type" evidence="4">
    <location>
        <begin position="210"/>
        <end position="307"/>
    </location>
</feature>
<dbReference type="AlphaFoldDB" id="A0A401ZIP4"/>
<name>A0A401ZIP4_9CHLR</name>
<evidence type="ECO:0000256" key="1">
    <source>
        <dbReference type="ARBA" id="ARBA00023015"/>
    </source>
</evidence>
<dbReference type="InterPro" id="IPR032783">
    <property type="entry name" value="AraC_lig"/>
</dbReference>
<dbReference type="PROSITE" id="PS01124">
    <property type="entry name" value="HTH_ARAC_FAMILY_2"/>
    <property type="match status" value="1"/>
</dbReference>
<accession>A0A401ZIP4</accession>
<dbReference type="InterPro" id="IPR009057">
    <property type="entry name" value="Homeodomain-like_sf"/>
</dbReference>
<dbReference type="Proteomes" id="UP000287224">
    <property type="component" value="Unassembled WGS sequence"/>
</dbReference>
<dbReference type="InterPro" id="IPR018062">
    <property type="entry name" value="HTH_AraC-typ_CS"/>
</dbReference>
<dbReference type="Pfam" id="PF12833">
    <property type="entry name" value="HTH_18"/>
    <property type="match status" value="1"/>
</dbReference>
<reference evidence="6" key="1">
    <citation type="submission" date="2018-12" db="EMBL/GenBank/DDBJ databases">
        <title>Tengunoibacter tsumagoiensis gen. nov., sp. nov., Dictyobacter kobayashii sp. nov., D. alpinus sp. nov., and D. joshuensis sp. nov. and description of Dictyobacteraceae fam. nov. within the order Ktedonobacterales isolated from Tengu-no-mugimeshi.</title>
        <authorList>
            <person name="Wang C.M."/>
            <person name="Zheng Y."/>
            <person name="Sakai Y."/>
            <person name="Toyoda A."/>
            <person name="Minakuchi Y."/>
            <person name="Abe K."/>
            <person name="Yokota A."/>
            <person name="Yabe S."/>
        </authorList>
    </citation>
    <scope>NUCLEOTIDE SEQUENCE [LARGE SCALE GENOMIC DNA]</scope>
    <source>
        <strain evidence="6">S-27</strain>
    </source>
</reference>
<dbReference type="Gene3D" id="1.10.10.60">
    <property type="entry name" value="Homeodomain-like"/>
    <property type="match status" value="2"/>
</dbReference>
<dbReference type="GO" id="GO:0043565">
    <property type="term" value="F:sequence-specific DNA binding"/>
    <property type="evidence" value="ECO:0007669"/>
    <property type="project" value="InterPro"/>
</dbReference>
<dbReference type="GO" id="GO:0003700">
    <property type="term" value="F:DNA-binding transcription factor activity"/>
    <property type="evidence" value="ECO:0007669"/>
    <property type="project" value="InterPro"/>
</dbReference>
<keyword evidence="3" id="KW-0804">Transcription</keyword>
<keyword evidence="1" id="KW-0805">Transcription regulation</keyword>
<evidence type="ECO:0000313" key="5">
    <source>
        <dbReference type="EMBL" id="GCE06713.1"/>
    </source>
</evidence>
<evidence type="ECO:0000256" key="3">
    <source>
        <dbReference type="ARBA" id="ARBA00023163"/>
    </source>
</evidence>
<gene>
    <name evidence="5" type="ORF">KDAU_40420</name>
</gene>
<comment type="caution">
    <text evidence="5">The sequence shown here is derived from an EMBL/GenBank/DDBJ whole genome shotgun (WGS) entry which is preliminary data.</text>
</comment>
<evidence type="ECO:0000259" key="4">
    <source>
        <dbReference type="PROSITE" id="PS01124"/>
    </source>
</evidence>
<proteinExistence type="predicted"/>
<dbReference type="PROSITE" id="PS00041">
    <property type="entry name" value="HTH_ARAC_FAMILY_1"/>
    <property type="match status" value="1"/>
</dbReference>